<dbReference type="InterPro" id="IPR011990">
    <property type="entry name" value="TPR-like_helical_dom_sf"/>
</dbReference>
<evidence type="ECO:0000256" key="6">
    <source>
        <dbReference type="ARBA" id="ARBA00022777"/>
    </source>
</evidence>
<dbReference type="Gene3D" id="3.30.200.20">
    <property type="entry name" value="Phosphorylase Kinase, domain 1"/>
    <property type="match status" value="1"/>
</dbReference>
<dbReference type="InterPro" id="IPR011009">
    <property type="entry name" value="Kinase-like_dom_sf"/>
</dbReference>
<evidence type="ECO:0000256" key="2">
    <source>
        <dbReference type="ARBA" id="ARBA00012513"/>
    </source>
</evidence>
<proteinExistence type="inferred from homology"/>
<dbReference type="PANTHER" id="PTHR43671">
    <property type="entry name" value="SERINE/THREONINE-PROTEIN KINASE NEK"/>
    <property type="match status" value="1"/>
</dbReference>
<name>A0A2S9YPS6_9BACT</name>
<keyword evidence="7 9" id="KW-0067">ATP-binding</keyword>
<evidence type="ECO:0000256" key="5">
    <source>
        <dbReference type="ARBA" id="ARBA00022741"/>
    </source>
</evidence>
<dbReference type="PROSITE" id="PS50011">
    <property type="entry name" value="PROTEIN_KINASE_DOM"/>
    <property type="match status" value="1"/>
</dbReference>
<evidence type="ECO:0000256" key="1">
    <source>
        <dbReference type="ARBA" id="ARBA00010886"/>
    </source>
</evidence>
<dbReference type="Proteomes" id="UP000238823">
    <property type="component" value="Unassembled WGS sequence"/>
</dbReference>
<keyword evidence="3" id="KW-0723">Serine/threonine-protein kinase</keyword>
<dbReference type="AlphaFoldDB" id="A0A2S9YPS6"/>
<feature type="repeat" description="TPR" evidence="8">
    <location>
        <begin position="797"/>
        <end position="830"/>
    </location>
</feature>
<feature type="region of interest" description="Disordered" evidence="10">
    <location>
        <begin position="205"/>
        <end position="225"/>
    </location>
</feature>
<feature type="region of interest" description="Disordered" evidence="10">
    <location>
        <begin position="1"/>
        <end position="24"/>
    </location>
</feature>
<keyword evidence="6 12" id="KW-0418">Kinase</keyword>
<dbReference type="Pfam" id="PF07714">
    <property type="entry name" value="PK_Tyr_Ser-Thr"/>
    <property type="match status" value="1"/>
</dbReference>
<dbReference type="InterPro" id="IPR000719">
    <property type="entry name" value="Prot_kinase_dom"/>
</dbReference>
<dbReference type="Pfam" id="PF13424">
    <property type="entry name" value="TPR_12"/>
    <property type="match status" value="1"/>
</dbReference>
<dbReference type="PANTHER" id="PTHR43671:SF13">
    <property type="entry name" value="SERINE_THREONINE-PROTEIN KINASE NEK2"/>
    <property type="match status" value="1"/>
</dbReference>
<dbReference type="Gene3D" id="1.10.510.10">
    <property type="entry name" value="Transferase(Phosphotransferase) domain 1"/>
    <property type="match status" value="1"/>
</dbReference>
<dbReference type="PROSITE" id="PS00107">
    <property type="entry name" value="PROTEIN_KINASE_ATP"/>
    <property type="match status" value="1"/>
</dbReference>
<evidence type="ECO:0000313" key="12">
    <source>
        <dbReference type="EMBL" id="PRQ07082.1"/>
    </source>
</evidence>
<dbReference type="InterPro" id="IPR050660">
    <property type="entry name" value="NEK_Ser/Thr_kinase"/>
</dbReference>
<sequence length="976" mass="105216">MFDDSLTAGRLEQPARPDGPTVTLGDSYEDLRDASRHRQLAVGERFAGFEVRGILGHGAMGVVYDAWDPAAERRVALKLLRSPSRRAAERVLRDARALARLGHPAVVRIWAADVHRGALYLAMELVEGKDLREWMQTPRPWGEVLPVLISAGQGLAAAHAAGVIHRDFKPENVLVGWDGQVRVLDFGLARISSAHADLLDAGAHAEPAEHDDQSEDSVGDAAGEAGCGAGPLSGSFAALPIDADERPAPDEAEALARVRYFAPEQHMHARADERSDQFAFCLTLFEAIHGQHPFQAQTAQQLAQRVREGEVTLPAKAPRWLNRVLLRGLSVAPDDRFATMEDLLDALERHPSRRRRHKRVAAIGAIAVTAVALGIMIPRAGAVDACANVERELDATLGPAARDQLAARFAQLDQPGAAAGERVVAELGAWAKQWVEARQAICQSRHSHHEPTALDLRRATCLSGQLAQVSALTTALTHAEDRALRNAARTLAALPEPHACTGDDPPDARAHAEAATPLVTELEQLRWLTLAGGDSQTRGRAEDLVAKLRALPARRASGSLLAESLISLAIAERDEDALVDAEAHLREAARVSERVGADRVRARAMVELGWTLGSGLNSGLNSGLGAGVGAGLGSGHESGSRATEAIAVLEHTEALLERIGDPTFERQRQRQALAKALLAAGQAARARELFEGLLAEMQERGFDEITRASVSLSLSRVAAFEGDLTLSLRHAQAALTSYERHGEHHSPLLAEALREVARAQTALGRHEAAGASLTRAVELRRQLLDSQPTAAAQRHLAELLIELATVHSKLGERGHAAQGYREALALIPEHDFSNRALILLELGADHQRAARWQQALANYQESLRLAERVHPMDSSQVVSARLGVGNALLNLERPAQAREPLQRSLADWPATMAGTAQAAQLRFDLAQTLAALDGWATPVETLAHDAHAIYMRLGLTERAAAVEAWRAMHRPPPMTP</sequence>
<keyword evidence="5 9" id="KW-0547">Nucleotide-binding</keyword>
<feature type="domain" description="Protein kinase" evidence="11">
    <location>
        <begin position="49"/>
        <end position="353"/>
    </location>
</feature>
<evidence type="ECO:0000313" key="13">
    <source>
        <dbReference type="Proteomes" id="UP000238823"/>
    </source>
</evidence>
<accession>A0A2S9YPS6</accession>
<dbReference type="InterPro" id="IPR017441">
    <property type="entry name" value="Protein_kinase_ATP_BS"/>
</dbReference>
<dbReference type="Pfam" id="PF00069">
    <property type="entry name" value="Pkinase"/>
    <property type="match status" value="1"/>
</dbReference>
<comment type="similarity">
    <text evidence="1">Belongs to the protein kinase superfamily. NEK Ser/Thr protein kinase family. NIMA subfamily.</text>
</comment>
<dbReference type="EC" id="2.7.11.1" evidence="2"/>
<comment type="caution">
    <text evidence="12">The sequence shown here is derived from an EMBL/GenBank/DDBJ whole genome shotgun (WGS) entry which is preliminary data.</text>
</comment>
<keyword evidence="4 12" id="KW-0808">Transferase</keyword>
<dbReference type="Gene3D" id="1.25.40.10">
    <property type="entry name" value="Tetratricopeptide repeat domain"/>
    <property type="match status" value="2"/>
</dbReference>
<reference evidence="12 13" key="1">
    <citation type="submission" date="2018-03" db="EMBL/GenBank/DDBJ databases">
        <title>Draft Genome Sequences of the Obligatory Marine Myxobacteria Enhygromyxa salina SWB007.</title>
        <authorList>
            <person name="Poehlein A."/>
            <person name="Moghaddam J.A."/>
            <person name="Harms H."/>
            <person name="Alanjari M."/>
            <person name="Koenig G.M."/>
            <person name="Daniel R."/>
            <person name="Schaeberle T.F."/>
        </authorList>
    </citation>
    <scope>NUCLEOTIDE SEQUENCE [LARGE SCALE GENOMIC DNA]</scope>
    <source>
        <strain evidence="12 13">SWB007</strain>
    </source>
</reference>
<dbReference type="InterPro" id="IPR008271">
    <property type="entry name" value="Ser/Thr_kinase_AS"/>
</dbReference>
<dbReference type="GO" id="GO:0004674">
    <property type="term" value="F:protein serine/threonine kinase activity"/>
    <property type="evidence" value="ECO:0007669"/>
    <property type="project" value="UniProtKB-KW"/>
</dbReference>
<dbReference type="PROSITE" id="PS00108">
    <property type="entry name" value="PROTEIN_KINASE_ST"/>
    <property type="match status" value="1"/>
</dbReference>
<protein>
    <recommendedName>
        <fullName evidence="2">non-specific serine/threonine protein kinase</fullName>
        <ecNumber evidence="2">2.7.11.1</ecNumber>
    </recommendedName>
</protein>
<evidence type="ECO:0000259" key="11">
    <source>
        <dbReference type="PROSITE" id="PS50011"/>
    </source>
</evidence>
<dbReference type="GO" id="GO:0005524">
    <property type="term" value="F:ATP binding"/>
    <property type="evidence" value="ECO:0007669"/>
    <property type="project" value="UniProtKB-UniRule"/>
</dbReference>
<evidence type="ECO:0000256" key="9">
    <source>
        <dbReference type="PROSITE-ProRule" id="PRU10141"/>
    </source>
</evidence>
<evidence type="ECO:0000256" key="4">
    <source>
        <dbReference type="ARBA" id="ARBA00022679"/>
    </source>
</evidence>
<evidence type="ECO:0000256" key="3">
    <source>
        <dbReference type="ARBA" id="ARBA00022527"/>
    </source>
</evidence>
<dbReference type="InterPro" id="IPR001245">
    <property type="entry name" value="Ser-Thr/Tyr_kinase_cat_dom"/>
</dbReference>
<dbReference type="SMART" id="SM00028">
    <property type="entry name" value="TPR"/>
    <property type="match status" value="5"/>
</dbReference>
<keyword evidence="8" id="KW-0802">TPR repeat</keyword>
<dbReference type="SUPFAM" id="SSF56112">
    <property type="entry name" value="Protein kinase-like (PK-like)"/>
    <property type="match status" value="1"/>
</dbReference>
<dbReference type="InterPro" id="IPR019734">
    <property type="entry name" value="TPR_rpt"/>
</dbReference>
<dbReference type="CDD" id="cd14014">
    <property type="entry name" value="STKc_PknB_like"/>
    <property type="match status" value="1"/>
</dbReference>
<evidence type="ECO:0000256" key="8">
    <source>
        <dbReference type="PROSITE-ProRule" id="PRU00339"/>
    </source>
</evidence>
<evidence type="ECO:0000256" key="7">
    <source>
        <dbReference type="ARBA" id="ARBA00022840"/>
    </source>
</evidence>
<dbReference type="SUPFAM" id="SSF48452">
    <property type="entry name" value="TPR-like"/>
    <property type="match status" value="1"/>
</dbReference>
<feature type="binding site" evidence="9">
    <location>
        <position position="78"/>
    </location>
    <ligand>
        <name>ATP</name>
        <dbReference type="ChEBI" id="CHEBI:30616"/>
    </ligand>
</feature>
<dbReference type="EMBL" id="PVNL01000059">
    <property type="protein sequence ID" value="PRQ07082.1"/>
    <property type="molecule type" value="Genomic_DNA"/>
</dbReference>
<organism evidence="12 13">
    <name type="scientific">Enhygromyxa salina</name>
    <dbReference type="NCBI Taxonomy" id="215803"/>
    <lineage>
        <taxon>Bacteria</taxon>
        <taxon>Pseudomonadati</taxon>
        <taxon>Myxococcota</taxon>
        <taxon>Polyangia</taxon>
        <taxon>Nannocystales</taxon>
        <taxon>Nannocystaceae</taxon>
        <taxon>Enhygromyxa</taxon>
    </lineage>
</organism>
<gene>
    <name evidence="12" type="primary">spk1_11</name>
    <name evidence="12" type="ORF">ENSA7_32210</name>
</gene>
<evidence type="ECO:0000256" key="10">
    <source>
        <dbReference type="SAM" id="MobiDB-lite"/>
    </source>
</evidence>
<dbReference type="PROSITE" id="PS50005">
    <property type="entry name" value="TPR"/>
    <property type="match status" value="1"/>
</dbReference>